<dbReference type="EMBL" id="JACCJC010000050">
    <property type="protein sequence ID" value="KAF6232250.1"/>
    <property type="molecule type" value="Genomic_DNA"/>
</dbReference>
<comment type="caution">
    <text evidence="2">The sequence shown here is derived from an EMBL/GenBank/DDBJ whole genome shotgun (WGS) entry which is preliminary data.</text>
</comment>
<feature type="region of interest" description="Disordered" evidence="1">
    <location>
        <begin position="1"/>
        <end position="150"/>
    </location>
</feature>
<sequence>MSSSNSHSNPPTSTPKYVPPHRRSPTYRGHPYLTYDDLHARYSPPNSPRLHMPRVQRSLSAEDLYQRFHTKQEEIPGQQQETQGQNSPGISVPPPSPPPPTPRDFEALRTHRHRPISPQPVRQPLSPRLPDPPVFTGTNSIPFDDWKMRI</sequence>
<evidence type="ECO:0000313" key="2">
    <source>
        <dbReference type="EMBL" id="KAF6232250.1"/>
    </source>
</evidence>
<keyword evidence="3" id="KW-1185">Reference proteome</keyword>
<dbReference type="AlphaFoldDB" id="A0A8H6L1Q3"/>
<protein>
    <submittedName>
        <fullName evidence="2">Uncharacterized protein</fullName>
    </submittedName>
</protein>
<dbReference type="GeneID" id="59291284"/>
<dbReference type="OrthoDB" id="5464544at2759"/>
<feature type="compositionally biased region" description="Pro residues" evidence="1">
    <location>
        <begin position="91"/>
        <end position="102"/>
    </location>
</feature>
<name>A0A8H6L1Q3_9LECA</name>
<evidence type="ECO:0000256" key="1">
    <source>
        <dbReference type="SAM" id="MobiDB-lite"/>
    </source>
</evidence>
<feature type="compositionally biased region" description="Low complexity" evidence="1">
    <location>
        <begin position="1"/>
        <end position="15"/>
    </location>
</feature>
<feature type="compositionally biased region" description="Basic and acidic residues" evidence="1">
    <location>
        <begin position="64"/>
        <end position="74"/>
    </location>
</feature>
<gene>
    <name evidence="2" type="ORF">HO173_009633</name>
</gene>
<accession>A0A8H6L1Q3</accession>
<evidence type="ECO:0000313" key="3">
    <source>
        <dbReference type="Proteomes" id="UP000578531"/>
    </source>
</evidence>
<proteinExistence type="predicted"/>
<dbReference type="RefSeq" id="XP_037161679.1">
    <property type="nucleotide sequence ID" value="XM_037311523.1"/>
</dbReference>
<organism evidence="2 3">
    <name type="scientific">Letharia columbiana</name>
    <dbReference type="NCBI Taxonomy" id="112416"/>
    <lineage>
        <taxon>Eukaryota</taxon>
        <taxon>Fungi</taxon>
        <taxon>Dikarya</taxon>
        <taxon>Ascomycota</taxon>
        <taxon>Pezizomycotina</taxon>
        <taxon>Lecanoromycetes</taxon>
        <taxon>OSLEUM clade</taxon>
        <taxon>Lecanoromycetidae</taxon>
        <taxon>Lecanorales</taxon>
        <taxon>Lecanorineae</taxon>
        <taxon>Parmeliaceae</taxon>
        <taxon>Letharia</taxon>
    </lineage>
</organism>
<feature type="compositionally biased region" description="Polar residues" evidence="1">
    <location>
        <begin position="77"/>
        <end position="86"/>
    </location>
</feature>
<dbReference type="Proteomes" id="UP000578531">
    <property type="component" value="Unassembled WGS sequence"/>
</dbReference>
<reference evidence="2 3" key="1">
    <citation type="journal article" date="2020" name="Genomics">
        <title>Complete, high-quality genomes from long-read metagenomic sequencing of two wolf lichen thalli reveals enigmatic genome architecture.</title>
        <authorList>
            <person name="McKenzie S.K."/>
            <person name="Walston R.F."/>
            <person name="Allen J.L."/>
        </authorList>
    </citation>
    <scope>NUCLEOTIDE SEQUENCE [LARGE SCALE GENOMIC DNA]</scope>
    <source>
        <strain evidence="2">WasteWater2</strain>
    </source>
</reference>